<accession>A0AA96LJA8</accession>
<proteinExistence type="predicted"/>
<dbReference type="EMBL" id="CP130318">
    <property type="protein sequence ID" value="WNQ14043.1"/>
    <property type="molecule type" value="Genomic_DNA"/>
</dbReference>
<dbReference type="Proteomes" id="UP001305702">
    <property type="component" value="Chromosome"/>
</dbReference>
<organism evidence="1 2">
    <name type="scientific">Paenibacillus aurantius</name>
    <dbReference type="NCBI Taxonomy" id="2918900"/>
    <lineage>
        <taxon>Bacteria</taxon>
        <taxon>Bacillati</taxon>
        <taxon>Bacillota</taxon>
        <taxon>Bacilli</taxon>
        <taxon>Bacillales</taxon>
        <taxon>Paenibacillaceae</taxon>
        <taxon>Paenibacillus</taxon>
    </lineage>
</organism>
<dbReference type="RefSeq" id="WP_315607825.1">
    <property type="nucleotide sequence ID" value="NZ_CP130318.1"/>
</dbReference>
<name>A0AA96LJA8_9BACL</name>
<keyword evidence="1" id="KW-0378">Hydrolase</keyword>
<protein>
    <submittedName>
        <fullName evidence="1">Alpha/beta hydrolase family protein</fullName>
    </submittedName>
</protein>
<dbReference type="GO" id="GO:0016787">
    <property type="term" value="F:hydrolase activity"/>
    <property type="evidence" value="ECO:0007669"/>
    <property type="project" value="UniProtKB-KW"/>
</dbReference>
<evidence type="ECO:0000313" key="1">
    <source>
        <dbReference type="EMBL" id="WNQ14043.1"/>
    </source>
</evidence>
<dbReference type="AlphaFoldDB" id="A0AA96LJA8"/>
<dbReference type="SUPFAM" id="SSF53474">
    <property type="entry name" value="alpha/beta-Hydrolases"/>
    <property type="match status" value="1"/>
</dbReference>
<keyword evidence="2" id="KW-1185">Reference proteome</keyword>
<evidence type="ECO:0000313" key="2">
    <source>
        <dbReference type="Proteomes" id="UP001305702"/>
    </source>
</evidence>
<dbReference type="Pfam" id="PF12715">
    <property type="entry name" value="Abhydrolase_7"/>
    <property type="match status" value="1"/>
</dbReference>
<gene>
    <name evidence="1" type="ORF">MJA45_13795</name>
</gene>
<sequence length="344" mass="38191">MSWHPDDYLEQLYTKVQPELRFRAADLAEWGAWRERLRQRFLERLGGFPAERAALEPRLLEERDCGDYTLQRIEITTYAGLRMPVYLLIPKHSEEQALPAVLALHGHGYGSKEIVGLSPDGEMESTEESYQKNFAVSLVRRGFLVAAPELLGFGDRRLRQEAKEGASHSCHSLSTYLLHMGLTMAGHRVYETIRVLDYLLSRGDIDPGRIGCMGISGGGLTAGFAAALDDRIQASVVSGYVNTFQSSILSIHHCVDNYVPGLGAIAEMPDLIGLIAPRPLLIEAGDRDPIFPVGAVHEAYGQLTRIYRLLGAEDRLALDLFEGDHRINGAVAYDWLVQQTGKDC</sequence>
<dbReference type="Gene3D" id="3.40.50.1820">
    <property type="entry name" value="alpha/beta hydrolase"/>
    <property type="match status" value="1"/>
</dbReference>
<dbReference type="InterPro" id="IPR025890">
    <property type="entry name" value="Abhydrolase_bac"/>
</dbReference>
<dbReference type="KEGG" id="paun:MJA45_13795"/>
<reference evidence="1 2" key="1">
    <citation type="submission" date="2022-02" db="EMBL/GenBank/DDBJ databases">
        <title>Paenibacillus sp. MBLB1776 Whole Genome Shotgun Sequencing.</title>
        <authorList>
            <person name="Hwang C.Y."/>
            <person name="Cho E.-S."/>
            <person name="Seo M.-J."/>
        </authorList>
    </citation>
    <scope>NUCLEOTIDE SEQUENCE [LARGE SCALE GENOMIC DNA]</scope>
    <source>
        <strain evidence="1 2">MBLB1776</strain>
    </source>
</reference>
<dbReference type="InterPro" id="IPR029058">
    <property type="entry name" value="AB_hydrolase_fold"/>
</dbReference>
<dbReference type="PANTHER" id="PTHR47381:SF3">
    <property type="entry name" value="ALPHA_BETA-HYDROLASES SUPERFAMILY PROTEIN"/>
    <property type="match status" value="1"/>
</dbReference>
<dbReference type="PANTHER" id="PTHR47381">
    <property type="entry name" value="ALPHA/BETA-HYDROLASES SUPERFAMILY PROTEIN"/>
    <property type="match status" value="1"/>
</dbReference>